<feature type="chain" id="PRO_5008014566" evidence="2">
    <location>
        <begin position="30"/>
        <end position="282"/>
    </location>
</feature>
<dbReference type="InterPro" id="IPR002901">
    <property type="entry name" value="MGlyc_endo_b_GlcNAc-like_dom"/>
</dbReference>
<dbReference type="RefSeq" id="WP_055052413.1">
    <property type="nucleotide sequence ID" value="NZ_CYZA01000001.1"/>
</dbReference>
<evidence type="ECO:0000256" key="2">
    <source>
        <dbReference type="SAM" id="SignalP"/>
    </source>
</evidence>
<keyword evidence="2" id="KW-0732">Signal</keyword>
<evidence type="ECO:0000313" key="4">
    <source>
        <dbReference type="EMBL" id="CUN37300.1"/>
    </source>
</evidence>
<dbReference type="Proteomes" id="UP000095447">
    <property type="component" value="Unassembled WGS sequence"/>
</dbReference>
<dbReference type="Pfam" id="PF01832">
    <property type="entry name" value="Glucosaminidase"/>
    <property type="match status" value="1"/>
</dbReference>
<accession>A0A173WE05</accession>
<evidence type="ECO:0000313" key="5">
    <source>
        <dbReference type="Proteomes" id="UP000095447"/>
    </source>
</evidence>
<evidence type="ECO:0000256" key="1">
    <source>
        <dbReference type="SAM" id="MobiDB-lite"/>
    </source>
</evidence>
<feature type="region of interest" description="Disordered" evidence="1">
    <location>
        <begin position="37"/>
        <end position="81"/>
    </location>
</feature>
<name>A0A173WE05_9FIRM</name>
<dbReference type="GO" id="GO:0004040">
    <property type="term" value="F:amidase activity"/>
    <property type="evidence" value="ECO:0007669"/>
    <property type="project" value="InterPro"/>
</dbReference>
<dbReference type="AlphaFoldDB" id="A0A173WE05"/>
<feature type="compositionally biased region" description="Basic and acidic residues" evidence="1">
    <location>
        <begin position="60"/>
        <end position="73"/>
    </location>
</feature>
<evidence type="ECO:0000259" key="3">
    <source>
        <dbReference type="Pfam" id="PF01832"/>
    </source>
</evidence>
<dbReference type="Gene3D" id="1.10.530.10">
    <property type="match status" value="1"/>
</dbReference>
<sequence length="282" mass="30146">MKKVPGKYFWLLMTITGALMFGAPALVSASEGIASTDTENSAADNAADTPDDDTIAKTTDSAEKNSQETDHSGEGQISKPKYLENAESNGEEIISDEDPTDNTYGYYTIMGGTTVSVDEMCSLYNSQGCTYPSEELSGGGASDIDTFCNIIVEEANAENVRGEVVFAQAMLETGWLSFGGDAGIDQFNFAGLGTTGDGVKGIAFPDVRTGIRAQVQHLKAYASTDSLNQECVDERFDYVTRETAPYVEWLGIQENPYGGGWAAGKDYGSKLRKILADLKSGT</sequence>
<feature type="signal peptide" evidence="2">
    <location>
        <begin position="1"/>
        <end position="29"/>
    </location>
</feature>
<gene>
    <name evidence="4" type="ORF">ERS852395_00094</name>
</gene>
<dbReference type="EMBL" id="CYZA01000001">
    <property type="protein sequence ID" value="CUN37300.1"/>
    <property type="molecule type" value="Genomic_DNA"/>
</dbReference>
<organism evidence="4 5">
    <name type="scientific">Blautia obeum</name>
    <dbReference type="NCBI Taxonomy" id="40520"/>
    <lineage>
        <taxon>Bacteria</taxon>
        <taxon>Bacillati</taxon>
        <taxon>Bacillota</taxon>
        <taxon>Clostridia</taxon>
        <taxon>Lachnospirales</taxon>
        <taxon>Lachnospiraceae</taxon>
        <taxon>Blautia</taxon>
    </lineage>
</organism>
<proteinExistence type="predicted"/>
<protein>
    <submittedName>
        <fullName evidence="4">Mannosyl-glycoprotein endo-beta-N-acetylglucosaminidase</fullName>
    </submittedName>
</protein>
<feature type="domain" description="Mannosyl-glycoprotein endo-beta-N-acetylglucosamidase-like" evidence="3">
    <location>
        <begin position="150"/>
        <end position="279"/>
    </location>
</feature>
<reference evidence="4 5" key="1">
    <citation type="submission" date="2015-09" db="EMBL/GenBank/DDBJ databases">
        <authorList>
            <consortium name="Pathogen Informatics"/>
        </authorList>
    </citation>
    <scope>NUCLEOTIDE SEQUENCE [LARGE SCALE GENOMIC DNA]</scope>
    <source>
        <strain evidence="4 5">2789STDY5608838</strain>
    </source>
</reference>